<dbReference type="STRING" id="1437875.CFRA_02485"/>
<organism evidence="2 3">
    <name type="scientific">Corynebacterium frankenforstense DSM 45800</name>
    <dbReference type="NCBI Taxonomy" id="1437875"/>
    <lineage>
        <taxon>Bacteria</taxon>
        <taxon>Bacillati</taxon>
        <taxon>Actinomycetota</taxon>
        <taxon>Actinomycetes</taxon>
        <taxon>Mycobacteriales</taxon>
        <taxon>Corynebacteriaceae</taxon>
        <taxon>Corynebacterium</taxon>
    </lineage>
</organism>
<proteinExistence type="predicted"/>
<evidence type="ECO:0008006" key="4">
    <source>
        <dbReference type="Google" id="ProtNLM"/>
    </source>
</evidence>
<keyword evidence="1" id="KW-0472">Membrane</keyword>
<name>A0A1L7CR67_9CORY</name>
<protein>
    <recommendedName>
        <fullName evidence="4">2TM domain-containing protein</fullName>
    </recommendedName>
</protein>
<dbReference type="OrthoDB" id="4412251at2"/>
<evidence type="ECO:0000313" key="3">
    <source>
        <dbReference type="Proteomes" id="UP000185434"/>
    </source>
</evidence>
<dbReference type="Proteomes" id="UP000185434">
    <property type="component" value="Chromosome"/>
</dbReference>
<dbReference type="KEGG" id="cfk:CFRA_02485"/>
<accession>A0A1L7CR67</accession>
<keyword evidence="1" id="KW-0812">Transmembrane</keyword>
<dbReference type="EMBL" id="CP009247">
    <property type="protein sequence ID" value="APT88327.1"/>
    <property type="molecule type" value="Genomic_DNA"/>
</dbReference>
<feature type="transmembrane region" description="Helical" evidence="1">
    <location>
        <begin position="40"/>
        <end position="64"/>
    </location>
</feature>
<dbReference type="AlphaFoldDB" id="A0A1L7CR67"/>
<feature type="transmembrane region" description="Helical" evidence="1">
    <location>
        <begin position="12"/>
        <end position="34"/>
    </location>
</feature>
<keyword evidence="1" id="KW-1133">Transmembrane helix</keyword>
<keyword evidence="3" id="KW-1185">Reference proteome</keyword>
<reference evidence="2 3" key="1">
    <citation type="submission" date="2014-08" db="EMBL/GenBank/DDBJ databases">
        <title>Complete genome sequence of Corynebacterium frankenforstense ST18(T) (=DSM 45800(T)), isolated from raw cow milk.</title>
        <authorList>
            <person name="Ruckert C."/>
            <person name="Albersmeier A."/>
            <person name="Winkler A."/>
            <person name="Lipski A."/>
            <person name="Kalinowski J."/>
        </authorList>
    </citation>
    <scope>NUCLEOTIDE SEQUENCE [LARGE SCALE GENOMIC DNA]</scope>
    <source>
        <strain evidence="2 3">ST18</strain>
    </source>
</reference>
<evidence type="ECO:0000313" key="2">
    <source>
        <dbReference type="EMBL" id="APT88327.1"/>
    </source>
</evidence>
<sequence length="85" mass="10354">MAARERRGRERIFFHVDPTRTLLFALLFTAIFIWQSDLYWGWWLPTFLGIWAVFYACHLFYVWANNKIQDVSERIRAEQDRRGGR</sequence>
<evidence type="ECO:0000256" key="1">
    <source>
        <dbReference type="SAM" id="Phobius"/>
    </source>
</evidence>
<gene>
    <name evidence="2" type="ORF">CFRA_02485</name>
</gene>
<dbReference type="RefSeq" id="WP_075663302.1">
    <property type="nucleotide sequence ID" value="NZ_CP009247.1"/>
</dbReference>